<keyword evidence="2" id="KW-1185">Reference proteome</keyword>
<dbReference type="EMBL" id="VSRR010001610">
    <property type="protein sequence ID" value="MPC26521.1"/>
    <property type="molecule type" value="Genomic_DNA"/>
</dbReference>
<dbReference type="AlphaFoldDB" id="A0A5B7DY15"/>
<gene>
    <name evidence="1" type="ORF">E2C01_019664</name>
</gene>
<name>A0A5B7DY15_PORTR</name>
<protein>
    <submittedName>
        <fullName evidence="1">Uncharacterized protein</fullName>
    </submittedName>
</protein>
<reference evidence="1 2" key="1">
    <citation type="submission" date="2019-05" db="EMBL/GenBank/DDBJ databases">
        <title>Another draft genome of Portunus trituberculatus and its Hox gene families provides insights of decapod evolution.</title>
        <authorList>
            <person name="Jeong J.-H."/>
            <person name="Song I."/>
            <person name="Kim S."/>
            <person name="Choi T."/>
            <person name="Kim D."/>
            <person name="Ryu S."/>
            <person name="Kim W."/>
        </authorList>
    </citation>
    <scope>NUCLEOTIDE SEQUENCE [LARGE SCALE GENOMIC DNA]</scope>
    <source>
        <tissue evidence="1">Muscle</tissue>
    </source>
</reference>
<evidence type="ECO:0000313" key="1">
    <source>
        <dbReference type="EMBL" id="MPC26521.1"/>
    </source>
</evidence>
<comment type="caution">
    <text evidence="1">The sequence shown here is derived from an EMBL/GenBank/DDBJ whole genome shotgun (WGS) entry which is preliminary data.</text>
</comment>
<proteinExistence type="predicted"/>
<organism evidence="1 2">
    <name type="scientific">Portunus trituberculatus</name>
    <name type="common">Swimming crab</name>
    <name type="synonym">Neptunus trituberculatus</name>
    <dbReference type="NCBI Taxonomy" id="210409"/>
    <lineage>
        <taxon>Eukaryota</taxon>
        <taxon>Metazoa</taxon>
        <taxon>Ecdysozoa</taxon>
        <taxon>Arthropoda</taxon>
        <taxon>Crustacea</taxon>
        <taxon>Multicrustacea</taxon>
        <taxon>Malacostraca</taxon>
        <taxon>Eumalacostraca</taxon>
        <taxon>Eucarida</taxon>
        <taxon>Decapoda</taxon>
        <taxon>Pleocyemata</taxon>
        <taxon>Brachyura</taxon>
        <taxon>Eubrachyura</taxon>
        <taxon>Portunoidea</taxon>
        <taxon>Portunidae</taxon>
        <taxon>Portuninae</taxon>
        <taxon>Portunus</taxon>
    </lineage>
</organism>
<evidence type="ECO:0000313" key="2">
    <source>
        <dbReference type="Proteomes" id="UP000324222"/>
    </source>
</evidence>
<accession>A0A5B7DY15</accession>
<dbReference type="Proteomes" id="UP000324222">
    <property type="component" value="Unassembled WGS sequence"/>
</dbReference>
<sequence length="83" mass="9445">MMQRQKQITIAIRERGRTQVTLGVTLHHEVTSPLLGRRKQTHMTTFTVAITAPFTAGCQIKPRFPSRWTTFHRRAPSIVNSGC</sequence>